<reference evidence="1 2" key="1">
    <citation type="submission" date="2023-08" db="EMBL/GenBank/DDBJ databases">
        <title>Black Yeasts Isolated from many extreme environments.</title>
        <authorList>
            <person name="Coleine C."/>
            <person name="Stajich J.E."/>
            <person name="Selbmann L."/>
        </authorList>
    </citation>
    <scope>NUCLEOTIDE SEQUENCE [LARGE SCALE GENOMIC DNA]</scope>
    <source>
        <strain evidence="1 2">CCFEE 5885</strain>
    </source>
</reference>
<accession>A0ABR0KP49</accession>
<sequence>MKNHRWPRLPKHRNIYRDFTKKRHPREAGNVENSNITWKYKKETNVGKGGWILTETNLPRLFIVKTVLNGKSQVMLPHRGDDALPDDHEVRIRRKIM</sequence>
<protein>
    <submittedName>
        <fullName evidence="1">Uncharacterized protein</fullName>
    </submittedName>
</protein>
<proteinExistence type="predicted"/>
<dbReference type="EMBL" id="JAVRRG010000002">
    <property type="protein sequence ID" value="KAK5102329.1"/>
    <property type="molecule type" value="Genomic_DNA"/>
</dbReference>
<evidence type="ECO:0000313" key="1">
    <source>
        <dbReference type="EMBL" id="KAK5102329.1"/>
    </source>
</evidence>
<dbReference type="Proteomes" id="UP001345013">
    <property type="component" value="Unassembled WGS sequence"/>
</dbReference>
<comment type="caution">
    <text evidence="1">The sequence shown here is derived from an EMBL/GenBank/DDBJ whole genome shotgun (WGS) entry which is preliminary data.</text>
</comment>
<organism evidence="1 2">
    <name type="scientific">Lithohypha guttulata</name>
    <dbReference type="NCBI Taxonomy" id="1690604"/>
    <lineage>
        <taxon>Eukaryota</taxon>
        <taxon>Fungi</taxon>
        <taxon>Dikarya</taxon>
        <taxon>Ascomycota</taxon>
        <taxon>Pezizomycotina</taxon>
        <taxon>Eurotiomycetes</taxon>
        <taxon>Chaetothyriomycetidae</taxon>
        <taxon>Chaetothyriales</taxon>
        <taxon>Trichomeriaceae</taxon>
        <taxon>Lithohypha</taxon>
    </lineage>
</organism>
<name>A0ABR0KP49_9EURO</name>
<evidence type="ECO:0000313" key="2">
    <source>
        <dbReference type="Proteomes" id="UP001345013"/>
    </source>
</evidence>
<keyword evidence="2" id="KW-1185">Reference proteome</keyword>
<gene>
    <name evidence="1" type="ORF">LTR24_000239</name>
</gene>